<evidence type="ECO:0000259" key="3">
    <source>
        <dbReference type="SMART" id="SM00062"/>
    </source>
</evidence>
<keyword evidence="2" id="KW-0732">Signal</keyword>
<name>Q2SGF8_HAHCH</name>
<reference evidence="4 5" key="1">
    <citation type="journal article" date="2005" name="Nucleic Acids Res.">
        <title>Genomic blueprint of Hahella chejuensis, a marine microbe producing an algicidal agent.</title>
        <authorList>
            <person name="Jeong H."/>
            <person name="Yim J.H."/>
            <person name="Lee C."/>
            <person name="Choi S.-H."/>
            <person name="Park Y.K."/>
            <person name="Yoon S.H."/>
            <person name="Hur C.-G."/>
            <person name="Kang H.-Y."/>
            <person name="Kim D."/>
            <person name="Lee H.H."/>
            <person name="Park K.H."/>
            <person name="Park S.-H."/>
            <person name="Park H.-S."/>
            <person name="Lee H.K."/>
            <person name="Oh T.K."/>
            <person name="Kim J.F."/>
        </authorList>
    </citation>
    <scope>NUCLEOTIDE SEQUENCE [LARGE SCALE GENOMIC DNA]</scope>
    <source>
        <strain evidence="4 5">KCTC 2396</strain>
    </source>
</reference>
<evidence type="ECO:0000313" key="5">
    <source>
        <dbReference type="Proteomes" id="UP000000238"/>
    </source>
</evidence>
<dbReference type="EMBL" id="CP000155">
    <property type="protein sequence ID" value="ABC30266.1"/>
    <property type="molecule type" value="Genomic_DNA"/>
</dbReference>
<organism evidence="4 5">
    <name type="scientific">Hahella chejuensis (strain KCTC 2396)</name>
    <dbReference type="NCBI Taxonomy" id="349521"/>
    <lineage>
        <taxon>Bacteria</taxon>
        <taxon>Pseudomonadati</taxon>
        <taxon>Pseudomonadota</taxon>
        <taxon>Gammaproteobacteria</taxon>
        <taxon>Oceanospirillales</taxon>
        <taxon>Hahellaceae</taxon>
        <taxon>Hahella</taxon>
    </lineage>
</organism>
<dbReference type="AlphaFoldDB" id="Q2SGF8"/>
<accession>Q2SGF8</accession>
<proteinExistence type="inferred from homology"/>
<protein>
    <submittedName>
        <fullName evidence="4">ABC-type amino acid transport/signal transduction systems, periplasmic component/domain</fullName>
    </submittedName>
</protein>
<dbReference type="Gene3D" id="3.40.190.10">
    <property type="entry name" value="Periplasmic binding protein-like II"/>
    <property type="match status" value="2"/>
</dbReference>
<keyword evidence="5" id="KW-1185">Reference proteome</keyword>
<evidence type="ECO:0000256" key="2">
    <source>
        <dbReference type="ARBA" id="ARBA00022729"/>
    </source>
</evidence>
<dbReference type="eggNOG" id="COG0834">
    <property type="taxonomic scope" value="Bacteria"/>
</dbReference>
<dbReference type="SMART" id="SM00062">
    <property type="entry name" value="PBPb"/>
    <property type="match status" value="1"/>
</dbReference>
<dbReference type="SUPFAM" id="SSF53850">
    <property type="entry name" value="Periplasmic binding protein-like II"/>
    <property type="match status" value="1"/>
</dbReference>
<dbReference type="PANTHER" id="PTHR35936">
    <property type="entry name" value="MEMBRANE-BOUND LYTIC MUREIN TRANSGLYCOSYLASE F"/>
    <property type="match status" value="1"/>
</dbReference>
<dbReference type="STRING" id="349521.HCH_03521"/>
<dbReference type="PANTHER" id="PTHR35936:SF25">
    <property type="entry name" value="ABC TRANSPORTER SUBSTRATE-BINDING PROTEIN"/>
    <property type="match status" value="1"/>
</dbReference>
<dbReference type="HOGENOM" id="CLU_949178_0_0_6"/>
<dbReference type="KEGG" id="hch:HCH_03521"/>
<evidence type="ECO:0000256" key="1">
    <source>
        <dbReference type="ARBA" id="ARBA00010333"/>
    </source>
</evidence>
<dbReference type="Proteomes" id="UP000000238">
    <property type="component" value="Chromosome"/>
</dbReference>
<sequence length="293" mass="33647">MGSIVVDTRGMPVQILILVFTVLLLGAPFSWAKDHFDEPDAEKLVRVATLTNNPPFTFDKRFAEKVQRETIPPGLDSDRLQGYSWDVLRESYHEMGYTIQLYIYPWIRAFDQVKAGKLDILFPTGFNQERASYFNYSKEAINHVDFLIYIKPDAKLRWNGLASLEGKTIGVLRGWNYGLEWERQSRIVKYDVGEILQGFAMLDKGHLDGLAGYELNFDYALQQANWRNHYKKLPVFDSTDEFAVSAKKNPDGEKLLGVFDAGKRRIVEKGIFYKINAKWQGAGVQETNAEQPY</sequence>
<comment type="similarity">
    <text evidence="1">Belongs to the bacterial solute-binding protein 3 family.</text>
</comment>
<dbReference type="Pfam" id="PF00497">
    <property type="entry name" value="SBP_bac_3"/>
    <property type="match status" value="1"/>
</dbReference>
<dbReference type="InterPro" id="IPR001638">
    <property type="entry name" value="Solute-binding_3/MltF_N"/>
</dbReference>
<gene>
    <name evidence="4" type="ordered locus">HCH_03521</name>
</gene>
<feature type="domain" description="Solute-binding protein family 3/N-terminal" evidence="3">
    <location>
        <begin position="44"/>
        <end position="283"/>
    </location>
</feature>
<evidence type="ECO:0000313" key="4">
    <source>
        <dbReference type="EMBL" id="ABC30266.1"/>
    </source>
</evidence>